<proteinExistence type="predicted"/>
<evidence type="ECO:0000256" key="1">
    <source>
        <dbReference type="ARBA" id="ARBA00004613"/>
    </source>
</evidence>
<feature type="chain" id="PRO_5044823284" description="Knottins-like domain-containing protein" evidence="5">
    <location>
        <begin position="27"/>
        <end position="72"/>
    </location>
</feature>
<dbReference type="AlphaFoldDB" id="A0ABD3RHP6"/>
<keyword evidence="3 5" id="KW-0732">Signal</keyword>
<protein>
    <recommendedName>
        <fullName evidence="6">Knottins-like domain-containing protein</fullName>
    </recommendedName>
</protein>
<evidence type="ECO:0000256" key="2">
    <source>
        <dbReference type="ARBA" id="ARBA00022525"/>
    </source>
</evidence>
<dbReference type="Gene3D" id="3.30.30.10">
    <property type="entry name" value="Knottin, scorpion toxin-like"/>
    <property type="match status" value="1"/>
</dbReference>
<name>A0ABD3RHP6_9LAMI</name>
<dbReference type="PANTHER" id="PTHR33147:SF39">
    <property type="entry name" value="DRO1 PROTEIN-RELATED"/>
    <property type="match status" value="1"/>
</dbReference>
<gene>
    <name evidence="7" type="ORF">ACJIZ3_013646</name>
</gene>
<evidence type="ECO:0000313" key="8">
    <source>
        <dbReference type="Proteomes" id="UP001634393"/>
    </source>
</evidence>
<dbReference type="EMBL" id="JBJXBP010000008">
    <property type="protein sequence ID" value="KAL3812378.1"/>
    <property type="molecule type" value="Genomic_DNA"/>
</dbReference>
<dbReference type="SMART" id="SM00505">
    <property type="entry name" value="Knot1"/>
    <property type="match status" value="1"/>
</dbReference>
<keyword evidence="8" id="KW-1185">Reference proteome</keyword>
<comment type="caution">
    <text evidence="7">The sequence shown here is derived from an EMBL/GenBank/DDBJ whole genome shotgun (WGS) entry which is preliminary data.</text>
</comment>
<evidence type="ECO:0000256" key="3">
    <source>
        <dbReference type="ARBA" id="ARBA00022729"/>
    </source>
</evidence>
<dbReference type="InterPro" id="IPR036574">
    <property type="entry name" value="Scorpion_toxin-like_sf"/>
</dbReference>
<organism evidence="7 8">
    <name type="scientific">Penstemon smallii</name>
    <dbReference type="NCBI Taxonomy" id="265156"/>
    <lineage>
        <taxon>Eukaryota</taxon>
        <taxon>Viridiplantae</taxon>
        <taxon>Streptophyta</taxon>
        <taxon>Embryophyta</taxon>
        <taxon>Tracheophyta</taxon>
        <taxon>Spermatophyta</taxon>
        <taxon>Magnoliopsida</taxon>
        <taxon>eudicotyledons</taxon>
        <taxon>Gunneridae</taxon>
        <taxon>Pentapetalae</taxon>
        <taxon>asterids</taxon>
        <taxon>lamiids</taxon>
        <taxon>Lamiales</taxon>
        <taxon>Plantaginaceae</taxon>
        <taxon>Cheloneae</taxon>
        <taxon>Penstemon</taxon>
    </lineage>
</organism>
<dbReference type="PROSITE" id="PS00940">
    <property type="entry name" value="GAMMA_THIONIN"/>
    <property type="match status" value="1"/>
</dbReference>
<feature type="domain" description="Knottins-like" evidence="6">
    <location>
        <begin position="27"/>
        <end position="70"/>
    </location>
</feature>
<evidence type="ECO:0000256" key="4">
    <source>
        <dbReference type="ARBA" id="ARBA00023157"/>
    </source>
</evidence>
<dbReference type="SUPFAM" id="SSF57095">
    <property type="entry name" value="Scorpion toxin-like"/>
    <property type="match status" value="1"/>
</dbReference>
<evidence type="ECO:0000313" key="7">
    <source>
        <dbReference type="EMBL" id="KAL3812378.1"/>
    </source>
</evidence>
<dbReference type="InterPro" id="IPR008176">
    <property type="entry name" value="Defensin_plant"/>
</dbReference>
<dbReference type="GO" id="GO:0005576">
    <property type="term" value="C:extracellular region"/>
    <property type="evidence" value="ECO:0007669"/>
    <property type="project" value="UniProtKB-SubCell"/>
</dbReference>
<dbReference type="InterPro" id="IPR003614">
    <property type="entry name" value="Knottins"/>
</dbReference>
<dbReference type="Proteomes" id="UP001634393">
    <property type="component" value="Unassembled WGS sequence"/>
</dbReference>
<evidence type="ECO:0000256" key="5">
    <source>
        <dbReference type="SAM" id="SignalP"/>
    </source>
</evidence>
<keyword evidence="4" id="KW-1015">Disulfide bond</keyword>
<accession>A0ABD3RHP6</accession>
<sequence>MGHFSTVFLVLLLLLVTEIGPMVVHATCPSLSKNFKGWCWFNDSCRTVCEDEWATGGYCRFFQCICTHRCAF</sequence>
<dbReference type="Pfam" id="PF00304">
    <property type="entry name" value="Gamma-thionin"/>
    <property type="match status" value="1"/>
</dbReference>
<dbReference type="PANTHER" id="PTHR33147">
    <property type="entry name" value="DEFENSIN-LIKE PROTEIN 1"/>
    <property type="match status" value="1"/>
</dbReference>
<comment type="subcellular location">
    <subcellularLocation>
        <location evidence="1">Secreted</location>
    </subcellularLocation>
</comment>
<evidence type="ECO:0000259" key="6">
    <source>
        <dbReference type="SMART" id="SM00505"/>
    </source>
</evidence>
<reference evidence="7 8" key="1">
    <citation type="submission" date="2024-12" db="EMBL/GenBank/DDBJ databases">
        <title>The unique morphological basis and parallel evolutionary history of personate flowers in Penstemon.</title>
        <authorList>
            <person name="Depatie T.H."/>
            <person name="Wessinger C.A."/>
        </authorList>
    </citation>
    <scope>NUCLEOTIDE SEQUENCE [LARGE SCALE GENOMIC DNA]</scope>
    <source>
        <strain evidence="7">WTNN_2</strain>
        <tissue evidence="7">Leaf</tissue>
    </source>
</reference>
<feature type="signal peptide" evidence="5">
    <location>
        <begin position="1"/>
        <end position="26"/>
    </location>
</feature>
<keyword evidence="2" id="KW-0964">Secreted</keyword>